<dbReference type="AlphaFoldDB" id="A0A395HWU7"/>
<comment type="similarity">
    <text evidence="2">Belongs to the methyltransferase superfamily.</text>
</comment>
<dbReference type="PANTHER" id="PTHR44942">
    <property type="entry name" value="METHYLTRANSF_11 DOMAIN-CONTAINING PROTEIN"/>
    <property type="match status" value="1"/>
</dbReference>
<comment type="pathway">
    <text evidence="1">Secondary metabolite biosynthesis.</text>
</comment>
<dbReference type="GO" id="GO:0008757">
    <property type="term" value="F:S-adenosylmethionine-dependent methyltransferase activity"/>
    <property type="evidence" value="ECO:0007669"/>
    <property type="project" value="InterPro"/>
</dbReference>
<accession>A0A395HWU7</accession>
<dbReference type="InterPro" id="IPR029063">
    <property type="entry name" value="SAM-dependent_MTases_sf"/>
</dbReference>
<keyword evidence="4 7" id="KW-0808">Transferase</keyword>
<evidence type="ECO:0000256" key="3">
    <source>
        <dbReference type="ARBA" id="ARBA00022603"/>
    </source>
</evidence>
<organism evidence="7 8">
    <name type="scientific">Aspergillus homomorphus (strain CBS 101889)</name>
    <dbReference type="NCBI Taxonomy" id="1450537"/>
    <lineage>
        <taxon>Eukaryota</taxon>
        <taxon>Fungi</taxon>
        <taxon>Dikarya</taxon>
        <taxon>Ascomycota</taxon>
        <taxon>Pezizomycotina</taxon>
        <taxon>Eurotiomycetes</taxon>
        <taxon>Eurotiomycetidae</taxon>
        <taxon>Eurotiales</taxon>
        <taxon>Aspergillaceae</taxon>
        <taxon>Aspergillus</taxon>
        <taxon>Aspergillus subgen. Circumdati</taxon>
    </lineage>
</organism>
<gene>
    <name evidence="7" type="ORF">BO97DRAFT_451596</name>
</gene>
<dbReference type="Proteomes" id="UP000248961">
    <property type="component" value="Unassembled WGS sequence"/>
</dbReference>
<feature type="domain" description="Methyltransferase type 11" evidence="6">
    <location>
        <begin position="89"/>
        <end position="190"/>
    </location>
</feature>
<dbReference type="GO" id="GO:0032259">
    <property type="term" value="P:methylation"/>
    <property type="evidence" value="ECO:0007669"/>
    <property type="project" value="UniProtKB-KW"/>
</dbReference>
<dbReference type="CDD" id="cd02440">
    <property type="entry name" value="AdoMet_MTases"/>
    <property type="match status" value="1"/>
</dbReference>
<dbReference type="PANTHER" id="PTHR44942:SF4">
    <property type="entry name" value="METHYLTRANSFERASE TYPE 11 DOMAIN-CONTAINING PROTEIN"/>
    <property type="match status" value="1"/>
</dbReference>
<sequence>MGDVRLLPLPLPFRGVMSDITALQRYLNDQGYAFRSTYDTTNVWKLNVNDEARYWRGYLSTRPKYSNEFYNLIYDYHSAHSKSFAVAHDVGAGPGQVSAKLAERFAHVVVSDNNANHVDYARYMLLGDTQQRQQQPRFSFTVAKGEELGDRYPPGSADLVACPLMFPLMETEAALQSFAQLLKPGGTLAIWFYGRAHFAEPTATSTRCQPLLDAIIDHHFASVIQGQGPAHRAGWKRAADGIASWLDYIPFAPTDWAAVERHKWNAGWATLGFFGNRACDFPVEPVSRVAPTETIRDIEDRQLWRRDWTIHELKMFVEHIFPFRHFDEEAVRPLWAQLQAEMGGGHIQHVFSWPAVLVLASRR</sequence>
<evidence type="ECO:0000313" key="8">
    <source>
        <dbReference type="Proteomes" id="UP000248961"/>
    </source>
</evidence>
<keyword evidence="8" id="KW-1185">Reference proteome</keyword>
<dbReference type="InterPro" id="IPR051052">
    <property type="entry name" value="Diverse_substrate_MTase"/>
</dbReference>
<evidence type="ECO:0000256" key="4">
    <source>
        <dbReference type="ARBA" id="ARBA00022679"/>
    </source>
</evidence>
<proteinExistence type="inferred from homology"/>
<evidence type="ECO:0000256" key="2">
    <source>
        <dbReference type="ARBA" id="ARBA00008361"/>
    </source>
</evidence>
<evidence type="ECO:0000259" key="6">
    <source>
        <dbReference type="Pfam" id="PF08241"/>
    </source>
</evidence>
<dbReference type="RefSeq" id="XP_025551546.1">
    <property type="nucleotide sequence ID" value="XM_025698996.1"/>
</dbReference>
<name>A0A395HWU7_ASPHC</name>
<protein>
    <submittedName>
        <fullName evidence="7">S-adenosyl-L-methionine-dependent methyltransferase</fullName>
    </submittedName>
</protein>
<dbReference type="Pfam" id="PF08241">
    <property type="entry name" value="Methyltransf_11"/>
    <property type="match status" value="1"/>
</dbReference>
<dbReference type="GeneID" id="37203285"/>
<evidence type="ECO:0000313" key="7">
    <source>
        <dbReference type="EMBL" id="RAL12392.1"/>
    </source>
</evidence>
<dbReference type="EMBL" id="KZ824283">
    <property type="protein sequence ID" value="RAL12392.1"/>
    <property type="molecule type" value="Genomic_DNA"/>
</dbReference>
<dbReference type="VEuPathDB" id="FungiDB:BO97DRAFT_451596"/>
<dbReference type="Gene3D" id="3.40.50.150">
    <property type="entry name" value="Vaccinia Virus protein VP39"/>
    <property type="match status" value="1"/>
</dbReference>
<keyword evidence="5" id="KW-0949">S-adenosyl-L-methionine</keyword>
<dbReference type="STRING" id="1450537.A0A395HWU7"/>
<keyword evidence="3 7" id="KW-0489">Methyltransferase</keyword>
<evidence type="ECO:0000256" key="5">
    <source>
        <dbReference type="ARBA" id="ARBA00022691"/>
    </source>
</evidence>
<evidence type="ECO:0000256" key="1">
    <source>
        <dbReference type="ARBA" id="ARBA00005179"/>
    </source>
</evidence>
<dbReference type="InterPro" id="IPR013216">
    <property type="entry name" value="Methyltransf_11"/>
</dbReference>
<dbReference type="SUPFAM" id="SSF53335">
    <property type="entry name" value="S-adenosyl-L-methionine-dependent methyltransferases"/>
    <property type="match status" value="1"/>
</dbReference>
<dbReference type="OrthoDB" id="10004862at2759"/>
<reference evidence="7 8" key="1">
    <citation type="submission" date="2018-02" db="EMBL/GenBank/DDBJ databases">
        <title>The genomes of Aspergillus section Nigri reveals drivers in fungal speciation.</title>
        <authorList>
            <consortium name="DOE Joint Genome Institute"/>
            <person name="Vesth T.C."/>
            <person name="Nybo J."/>
            <person name="Theobald S."/>
            <person name="Brandl J."/>
            <person name="Frisvad J.C."/>
            <person name="Nielsen K.F."/>
            <person name="Lyhne E.K."/>
            <person name="Kogle M.E."/>
            <person name="Kuo A."/>
            <person name="Riley R."/>
            <person name="Clum A."/>
            <person name="Nolan M."/>
            <person name="Lipzen A."/>
            <person name="Salamov A."/>
            <person name="Henrissat B."/>
            <person name="Wiebenga A."/>
            <person name="De vries R.P."/>
            <person name="Grigoriev I.V."/>
            <person name="Mortensen U.H."/>
            <person name="Andersen M.R."/>
            <person name="Baker S.E."/>
        </authorList>
    </citation>
    <scope>NUCLEOTIDE SEQUENCE [LARGE SCALE GENOMIC DNA]</scope>
    <source>
        <strain evidence="7 8">CBS 101889</strain>
    </source>
</reference>